<dbReference type="EMBL" id="VOGC01000002">
    <property type="protein sequence ID" value="MQN00597.1"/>
    <property type="molecule type" value="Genomic_DNA"/>
</dbReference>
<gene>
    <name evidence="2" type="ORF">FRC54_01145</name>
</gene>
<protein>
    <submittedName>
        <fullName evidence="2">Restriction endonuclease</fullName>
    </submittedName>
</protein>
<dbReference type="InterPro" id="IPR011639">
    <property type="entry name" value="MethylTrfase_TaqI-like_dom"/>
</dbReference>
<keyword evidence="2" id="KW-0378">Hydrolase</keyword>
<name>A0A6N7IZ30_9FIRM</name>
<sequence>MSEKKLFDYVIGNPPYQEDTTESTRKRPVYNSFMDGAYCVADKVELITPARFLFDAGQTPKDWNRKMLDDSHFKVLKYEADATKVFPNTDIKGGVAVTYHNFDSDYSPIKVFTKFEELNSILSKVIKSGAKSIDSIVSARGCYRLNDNFFSDFPDAASKVGKGTGNMVVSNIFEKVPEAFYNTKPNDDKYVKIIGREKNRRTIKFINAKYLIDNGYIYTYNVLISEANNTGKFGETLVEPQVASPAEGATDTFISIGFFDSLSESENAKKYLKTKFCRAMLGVKKATQHTAKSVWKYVPLQNFTNQSDIDWSKSIHEIDLQLYRKYGLDENEINFIETHVKEMA</sequence>
<dbReference type="AlphaFoldDB" id="A0A6N7IZ30"/>
<evidence type="ECO:0000259" key="1">
    <source>
        <dbReference type="Pfam" id="PF07669"/>
    </source>
</evidence>
<proteinExistence type="predicted"/>
<evidence type="ECO:0000313" key="2">
    <source>
        <dbReference type="EMBL" id="MQN00597.1"/>
    </source>
</evidence>
<feature type="domain" description="Type II methyltransferase M.TaqI-like" evidence="1">
    <location>
        <begin position="3"/>
        <end position="86"/>
    </location>
</feature>
<keyword evidence="3" id="KW-1185">Reference proteome</keyword>
<accession>A0A6N7IZ30</accession>
<keyword evidence="2" id="KW-0540">Nuclease</keyword>
<comment type="caution">
    <text evidence="2">The sequence shown here is derived from an EMBL/GenBank/DDBJ whole genome shotgun (WGS) entry which is preliminary data.</text>
</comment>
<dbReference type="Pfam" id="PF07669">
    <property type="entry name" value="Eco57I"/>
    <property type="match status" value="1"/>
</dbReference>
<evidence type="ECO:0000313" key="3">
    <source>
        <dbReference type="Proteomes" id="UP000460257"/>
    </source>
</evidence>
<dbReference type="PROSITE" id="PS00092">
    <property type="entry name" value="N6_MTASE"/>
    <property type="match status" value="1"/>
</dbReference>
<dbReference type="Proteomes" id="UP000460257">
    <property type="component" value="Unassembled WGS sequence"/>
</dbReference>
<dbReference type="InterPro" id="IPR002052">
    <property type="entry name" value="DNA_methylase_N6_adenine_CS"/>
</dbReference>
<dbReference type="GO" id="GO:0032259">
    <property type="term" value="P:methylation"/>
    <property type="evidence" value="ECO:0007669"/>
    <property type="project" value="InterPro"/>
</dbReference>
<keyword evidence="2" id="KW-0255">Endonuclease</keyword>
<dbReference type="GO" id="GO:0009007">
    <property type="term" value="F:site-specific DNA-methyltransferase (adenine-specific) activity"/>
    <property type="evidence" value="ECO:0007669"/>
    <property type="project" value="UniProtKB-EC"/>
</dbReference>
<reference evidence="2" key="1">
    <citation type="journal article" date="2020" name="Appl. Environ. Microbiol.">
        <title>Medium-Chain Fatty Acid Synthesis by 'Candidatus Weimeria bifida' gen. nov., sp. nov., and 'Candidatus Pseudoramibacter fermentans' sp. nov.</title>
        <authorList>
            <person name="Scarborough M.J."/>
            <person name="Myers K.S."/>
            <person name="Donohue T.J."/>
            <person name="Noguera D.R."/>
        </authorList>
    </citation>
    <scope>NUCLEOTIDE SEQUENCE</scope>
    <source>
        <strain evidence="2">LCO1.1</strain>
    </source>
</reference>
<dbReference type="GO" id="GO:0003676">
    <property type="term" value="F:nucleic acid binding"/>
    <property type="evidence" value="ECO:0007669"/>
    <property type="project" value="InterPro"/>
</dbReference>
<organism evidence="2 3">
    <name type="scientific">Candidatus Weimeria bifida</name>
    <dbReference type="NCBI Taxonomy" id="2599074"/>
    <lineage>
        <taxon>Bacteria</taxon>
        <taxon>Bacillati</taxon>
        <taxon>Bacillota</taxon>
        <taxon>Clostridia</taxon>
        <taxon>Lachnospirales</taxon>
        <taxon>Lachnospiraceae</taxon>
        <taxon>Candidatus Weimeria</taxon>
    </lineage>
</organism>
<dbReference type="GO" id="GO:0006304">
    <property type="term" value="P:DNA modification"/>
    <property type="evidence" value="ECO:0007669"/>
    <property type="project" value="InterPro"/>
</dbReference>
<dbReference type="GO" id="GO:0004519">
    <property type="term" value="F:endonuclease activity"/>
    <property type="evidence" value="ECO:0007669"/>
    <property type="project" value="UniProtKB-KW"/>
</dbReference>